<protein>
    <submittedName>
        <fullName evidence="2">Baseplate J/gp47 family protein</fullName>
    </submittedName>
</protein>
<gene>
    <name evidence="2" type="ORF">Defa_22560</name>
</gene>
<proteinExistence type="predicted"/>
<keyword evidence="3" id="KW-1185">Reference proteome</keyword>
<evidence type="ECO:0000313" key="2">
    <source>
        <dbReference type="EMBL" id="GAB1254769.1"/>
    </source>
</evidence>
<dbReference type="EMBL" id="BAAFSG010000001">
    <property type="protein sequence ID" value="GAB1254769.1"/>
    <property type="molecule type" value="Genomic_DNA"/>
</dbReference>
<evidence type="ECO:0000313" key="3">
    <source>
        <dbReference type="Proteomes" id="UP001628192"/>
    </source>
</evidence>
<dbReference type="RefSeq" id="WP_407844943.1">
    <property type="nucleotide sequence ID" value="NZ_BAAFSG010000001.1"/>
</dbReference>
<dbReference type="Proteomes" id="UP001628192">
    <property type="component" value="Unassembled WGS sequence"/>
</dbReference>
<feature type="domain" description="Baseplate protein J-like barrel" evidence="1">
    <location>
        <begin position="110"/>
        <end position="197"/>
    </location>
</feature>
<comment type="caution">
    <text evidence="2">The sequence shown here is derived from an EMBL/GenBank/DDBJ whole genome shotgun (WGS) entry which is preliminary data.</text>
</comment>
<evidence type="ECO:0000259" key="1">
    <source>
        <dbReference type="Pfam" id="PF04865"/>
    </source>
</evidence>
<name>A0ABQ0EAF2_9BACT</name>
<dbReference type="Pfam" id="PF04865">
    <property type="entry name" value="Baseplate_J"/>
    <property type="match status" value="1"/>
</dbReference>
<dbReference type="InterPro" id="IPR006949">
    <property type="entry name" value="Barrel_Baseplate_J-like"/>
</dbReference>
<accession>A0ABQ0EAF2</accession>
<organism evidence="2 3">
    <name type="scientific">Desulfovibrio falkowii</name>
    <dbReference type="NCBI Taxonomy" id="3136602"/>
    <lineage>
        <taxon>Bacteria</taxon>
        <taxon>Pseudomonadati</taxon>
        <taxon>Thermodesulfobacteriota</taxon>
        <taxon>Desulfovibrionia</taxon>
        <taxon>Desulfovibrionales</taxon>
        <taxon>Desulfovibrionaceae</taxon>
        <taxon>Desulfovibrio</taxon>
    </lineage>
</organism>
<reference evidence="2 3" key="1">
    <citation type="journal article" date="2025" name="Int. J. Syst. Evol. Microbiol.">
        <title>Desulfovibrio falkowii sp. nov., Porphyromonas miyakawae sp. nov., Mediterraneibacter flintii sp. nov. and Owariibacterium komagatae gen. nov., sp. nov., isolated from human faeces.</title>
        <authorList>
            <person name="Hamaguchi T."/>
            <person name="Ohara M."/>
            <person name="Hisatomi A."/>
            <person name="Sekiguchi K."/>
            <person name="Takeda J.I."/>
            <person name="Ueyama J."/>
            <person name="Ito M."/>
            <person name="Nishiwaki H."/>
            <person name="Ogi T."/>
            <person name="Hirayama M."/>
            <person name="Ohkuma M."/>
            <person name="Sakamoto M."/>
            <person name="Ohno K."/>
        </authorList>
    </citation>
    <scope>NUCLEOTIDE SEQUENCE [LARGE SCALE GENOMIC DNA]</scope>
    <source>
        <strain evidence="2 3">13CB8C</strain>
    </source>
</reference>
<sequence length="412" mass="43830">MADTDSTTDALFTQMAAEAGMPTTEAAMQQAWAQCNTEAGSPFSNSSEFSPFWRLVSAIATKPSLWLLTLLVKHALPNVFLKYASGAWLDVYAWGVDVTRKGAVAALGSLTFSGNPGTAGDVPIPVGTVVESPSINGTTYRLVTIAAAVIPEGQESALVAVRAEATGAAYNLGPGYYSILPKPVPGVAAVTNADGWLTTEGADEESDDALRLRSRNQFAAVGQYHHDAAYRAMIAAFAGIRVDYIFFEKDAPRGPGTANAHIMTESGVPPQELVEGINTFVQTSGNHGHGDDLRCMAITTTPVDLRVTVYAPVGMDAARAEALRLGVENRVRCAFRENTDFTLTRVLPLTRFSFSTLSQELHAQLPDLRSVEFTRPAAAGEAVENEFVWVDIVPARALPVLASLEVVLGAGQ</sequence>